<feature type="chain" id="PRO_5040733290" description="Heterokaryon incompatibility domain-containing protein" evidence="1">
    <location>
        <begin position="23"/>
        <end position="1211"/>
    </location>
</feature>
<dbReference type="Proteomes" id="UP001148614">
    <property type="component" value="Unassembled WGS sequence"/>
</dbReference>
<dbReference type="VEuPathDB" id="FungiDB:F4678DRAFT_475168"/>
<reference evidence="4" key="1">
    <citation type="submission" date="2022-07" db="EMBL/GenBank/DDBJ databases">
        <title>Genome Sequence of Xylaria arbuscula.</title>
        <authorList>
            <person name="Buettner E."/>
        </authorList>
    </citation>
    <scope>NUCLEOTIDE SEQUENCE</scope>
    <source>
        <strain evidence="4">VT107</strain>
    </source>
</reference>
<dbReference type="PANTHER" id="PTHR24148:SF64">
    <property type="entry name" value="HETEROKARYON INCOMPATIBILITY DOMAIN-CONTAINING PROTEIN"/>
    <property type="match status" value="1"/>
</dbReference>
<dbReference type="InterPro" id="IPR052895">
    <property type="entry name" value="HetReg/Transcr_Mod"/>
</dbReference>
<feature type="domain" description="Cip1-like core" evidence="3">
    <location>
        <begin position="23"/>
        <end position="229"/>
    </location>
</feature>
<dbReference type="InterPro" id="IPR048955">
    <property type="entry name" value="Cip1-like_core"/>
</dbReference>
<feature type="domain" description="Heterokaryon incompatibility" evidence="2">
    <location>
        <begin position="493"/>
        <end position="634"/>
    </location>
</feature>
<protein>
    <recommendedName>
        <fullName evidence="6">Heterokaryon incompatibility domain-containing protein</fullName>
    </recommendedName>
</protein>
<evidence type="ECO:0008006" key="6">
    <source>
        <dbReference type="Google" id="ProtNLM"/>
    </source>
</evidence>
<dbReference type="AlphaFoldDB" id="A0A9W8N5Y8"/>
<dbReference type="EMBL" id="JANPWZ010002538">
    <property type="protein sequence ID" value="KAJ3557977.1"/>
    <property type="molecule type" value="Genomic_DNA"/>
</dbReference>
<evidence type="ECO:0000256" key="1">
    <source>
        <dbReference type="SAM" id="SignalP"/>
    </source>
</evidence>
<evidence type="ECO:0000259" key="3">
    <source>
        <dbReference type="Pfam" id="PF21340"/>
    </source>
</evidence>
<keyword evidence="5" id="KW-1185">Reference proteome</keyword>
<evidence type="ECO:0000313" key="4">
    <source>
        <dbReference type="EMBL" id="KAJ3557977.1"/>
    </source>
</evidence>
<gene>
    <name evidence="4" type="ORF">NPX13_g9818</name>
</gene>
<evidence type="ECO:0000259" key="2">
    <source>
        <dbReference type="Pfam" id="PF06985"/>
    </source>
</evidence>
<comment type="caution">
    <text evidence="4">The sequence shown here is derived from an EMBL/GenBank/DDBJ whole genome shotgun (WGS) entry which is preliminary data.</text>
</comment>
<dbReference type="Gene3D" id="2.60.120.200">
    <property type="match status" value="1"/>
</dbReference>
<dbReference type="Pfam" id="PF21340">
    <property type="entry name" value="Polysacc_lyase-like"/>
    <property type="match status" value="1"/>
</dbReference>
<keyword evidence="1" id="KW-0732">Signal</keyword>
<dbReference type="Pfam" id="PF06985">
    <property type="entry name" value="HET"/>
    <property type="match status" value="1"/>
</dbReference>
<dbReference type="PANTHER" id="PTHR24148">
    <property type="entry name" value="ANKYRIN REPEAT DOMAIN-CONTAINING PROTEIN 39 HOMOLOG-RELATED"/>
    <property type="match status" value="1"/>
</dbReference>
<sequence length="1211" mass="135484">MFGKTAALALALLPFSLGQVSSDFESGLDSTAWPTYAVDCNQGGKVTLDSTTAHSGKNSVRVDGAGGYCGHIFFGTTKVPSGDVYVRTWMKASKALTDSHVSFITMPDSAQGTNKHLRIGGQSKILMYNRETDDATLPDLSPQGIATSTALPTGTWQCFEYHLGADGSIETWLNNSTVAGVTVTKGTTNPNAAQWTRSSFVPKITAVYFGWESYGGDTNTFWYDDIVLVSNEAALNSRTITMDVRDDLFDTKVAGVDRIASAIDHAVIIYLADCNTISPTRHLILALYVIVVLVNGFSDVRWTIIRGLSLILLWFCFYSNGDFSLLSLHGTYLITKMSLMTFGNAALWVTIPGVRFDAHSIVLGNFELAAYLLSWTSLVLGSWIMNYCARPFQNLPAMYQAIVATAVVQILVIAVSKTNSPAARQESRVHRFNNELQVSDTQIDDNRALLYRQSGQLSSGKMIRLIRLLPQRDGDEIRCEMVNRDLDRILGDYEAVSYTWGDLKEQAIIELDGRPMRISRKVFDMLQVLRHTWKPRTLWIDSICINQTDTNEKSHQITMMRHIYYRATNVIIWLDPLPDSAIALDLLVEISLSRGLTAAQASHLYGQRDQQYRLLALARFISNDYFNRMWVVQEIASARSIQVLCGDQSIRWEDLIFVVRFMGNPEMLRSLQRTEEMGIVACDQDSLRHANTIISTKSFTSRGLSSSLAFALCNYRSFKCKDPRDKVFGLLGLVRSTDHPLIQPDYNKGEVEVYNDVAKYVFTLENTSRKLLALPFAGIGHCRRLEDLPSWVPDWASNMRTRRVERDDGSLVNDLSSPNQSTFSYLIQPWSNFGNNIDVMDSDQSDFKATDLRLGYQTALDTEVEMELIGDDVLGIRGFVVDEIQSLTSMFDIPFDENTRISHTIMTLAMLAWFDEAEALASQVQTPYPTGQSIEDVVWRTMIGDRVLGESDSEVIRPAPDNYGQVYRDYKNAGIGLKHACSRLGLEIVDELRDIWQEIFTLVIGGGSFFKVLVEVLSGRSAHNNIWRIISRRTKFASDDTIRPEFPQGSGDAQFWTERFQELCENEETKDLVTVLLGLFAILSPQQSLTGEGLDDNSLEAAESDLAQKLGGLGPIISRFPEGLRVSFERRLCITKSGYIGLVPPLARVGDVVSILHGGDAPYLVRPGTNPAVRDEMGVLRCRLVGECYMHGMMDGEMVKPERELLWFHLL</sequence>
<feature type="signal peptide" evidence="1">
    <location>
        <begin position="1"/>
        <end position="22"/>
    </location>
</feature>
<dbReference type="InterPro" id="IPR010730">
    <property type="entry name" value="HET"/>
</dbReference>
<organism evidence="4 5">
    <name type="scientific">Xylaria arbuscula</name>
    <dbReference type="NCBI Taxonomy" id="114810"/>
    <lineage>
        <taxon>Eukaryota</taxon>
        <taxon>Fungi</taxon>
        <taxon>Dikarya</taxon>
        <taxon>Ascomycota</taxon>
        <taxon>Pezizomycotina</taxon>
        <taxon>Sordariomycetes</taxon>
        <taxon>Xylariomycetidae</taxon>
        <taxon>Xylariales</taxon>
        <taxon>Xylariaceae</taxon>
        <taxon>Xylaria</taxon>
    </lineage>
</organism>
<dbReference type="VEuPathDB" id="FungiDB:F4678DRAFT_432987"/>
<name>A0A9W8N5Y8_9PEZI</name>
<evidence type="ECO:0000313" key="5">
    <source>
        <dbReference type="Proteomes" id="UP001148614"/>
    </source>
</evidence>
<accession>A0A9W8N5Y8</accession>
<dbReference type="Pfam" id="PF26639">
    <property type="entry name" value="Het-6_barrel"/>
    <property type="match status" value="1"/>
</dbReference>
<proteinExistence type="predicted"/>